<protein>
    <submittedName>
        <fullName evidence="3">Aldolase</fullName>
    </submittedName>
</protein>
<sequence length="283" mass="32091">MALSLMYITNKPQIAEIAESAGVDRIFVDMEYIGKADRQGGMDTVQNHHTLEDVKTIAQTIKKAKLLVRINPIHEKSKDYISSEEEIDRAIKNGADILMLPYFKTVREVETFLRFVNGRVKTMLLLETPEAVGVVDDILKLKGIDEIFVGLNDLSLGYGKKFMFELLRDGTVEELCYKFKKANIPYGFGGIAALGKGDLPAEKIIIEHYRMGSTSVILSRSFCNTNEVKDIETIKSIFINGIKEIRDYEKTVVIHSEYFESNKQEINRIVDKIVSRQKSGEEK</sequence>
<dbReference type="SUPFAM" id="SSF51621">
    <property type="entry name" value="Phosphoenolpyruvate/pyruvate domain"/>
    <property type="match status" value="1"/>
</dbReference>
<organism evidence="3 4">
    <name type="scientific">Dorea formicigenerans</name>
    <dbReference type="NCBI Taxonomy" id="39486"/>
    <lineage>
        <taxon>Bacteria</taxon>
        <taxon>Bacillati</taxon>
        <taxon>Bacillota</taxon>
        <taxon>Clostridia</taxon>
        <taxon>Lachnospirales</taxon>
        <taxon>Lachnospiraceae</taxon>
        <taxon>Dorea</taxon>
    </lineage>
</organism>
<dbReference type="GO" id="GO:0046872">
    <property type="term" value="F:metal ion binding"/>
    <property type="evidence" value="ECO:0007669"/>
    <property type="project" value="UniProtKB-KW"/>
</dbReference>
<dbReference type="GO" id="GO:0003824">
    <property type="term" value="F:catalytic activity"/>
    <property type="evidence" value="ECO:0007669"/>
    <property type="project" value="InterPro"/>
</dbReference>
<name>A0A415UAB1_9FIRM</name>
<dbReference type="Pfam" id="PF03328">
    <property type="entry name" value="HpcH_HpaI"/>
    <property type="match status" value="1"/>
</dbReference>
<dbReference type="AlphaFoldDB" id="A0A415UAB1"/>
<feature type="domain" description="HpcH/HpaI aldolase/citrate lyase" evidence="2">
    <location>
        <begin position="9"/>
        <end position="159"/>
    </location>
</feature>
<dbReference type="Proteomes" id="UP000285652">
    <property type="component" value="Unassembled WGS sequence"/>
</dbReference>
<dbReference type="InterPro" id="IPR040442">
    <property type="entry name" value="Pyrv_kinase-like_dom_sf"/>
</dbReference>
<dbReference type="InterPro" id="IPR015813">
    <property type="entry name" value="Pyrv/PenolPyrv_kinase-like_dom"/>
</dbReference>
<keyword evidence="1" id="KW-0479">Metal-binding</keyword>
<evidence type="ECO:0000259" key="2">
    <source>
        <dbReference type="Pfam" id="PF03328"/>
    </source>
</evidence>
<dbReference type="InterPro" id="IPR005000">
    <property type="entry name" value="Aldolase/citrate-lyase_domain"/>
</dbReference>
<dbReference type="RefSeq" id="WP_118447768.1">
    <property type="nucleotide sequence ID" value="NZ_QRQQ01000010.1"/>
</dbReference>
<dbReference type="Gene3D" id="3.20.20.60">
    <property type="entry name" value="Phosphoenolpyruvate-binding domains"/>
    <property type="match status" value="2"/>
</dbReference>
<proteinExistence type="predicted"/>
<comment type="caution">
    <text evidence="3">The sequence shown here is derived from an EMBL/GenBank/DDBJ whole genome shotgun (WGS) entry which is preliminary data.</text>
</comment>
<accession>A0A415UAB1</accession>
<evidence type="ECO:0000313" key="3">
    <source>
        <dbReference type="EMBL" id="RHN14921.1"/>
    </source>
</evidence>
<evidence type="ECO:0000256" key="1">
    <source>
        <dbReference type="ARBA" id="ARBA00022723"/>
    </source>
</evidence>
<evidence type="ECO:0000313" key="4">
    <source>
        <dbReference type="Proteomes" id="UP000285652"/>
    </source>
</evidence>
<dbReference type="EMBL" id="QRQQ01000010">
    <property type="protein sequence ID" value="RHN14921.1"/>
    <property type="molecule type" value="Genomic_DNA"/>
</dbReference>
<reference evidence="3 4" key="1">
    <citation type="submission" date="2018-08" db="EMBL/GenBank/DDBJ databases">
        <title>A genome reference for cultivated species of the human gut microbiota.</title>
        <authorList>
            <person name="Zou Y."/>
            <person name="Xue W."/>
            <person name="Luo G."/>
        </authorList>
    </citation>
    <scope>NUCLEOTIDE SEQUENCE [LARGE SCALE GENOMIC DNA]</scope>
    <source>
        <strain evidence="3 4">AF31-13BH</strain>
    </source>
</reference>
<gene>
    <name evidence="3" type="ORF">DWZ24_11170</name>
</gene>